<dbReference type="SUPFAM" id="SSF52279">
    <property type="entry name" value="Beta-D-glucan exohydrolase, C-terminal domain"/>
    <property type="match status" value="1"/>
</dbReference>
<protein>
    <submittedName>
        <fullName evidence="5">Xylan 1,4-beta-xylosidase</fullName>
        <ecNumber evidence="5">3.2.1.37</ecNumber>
    </submittedName>
</protein>
<dbReference type="GO" id="GO:0009044">
    <property type="term" value="F:xylan 1,4-beta-xylosidase activity"/>
    <property type="evidence" value="ECO:0007669"/>
    <property type="project" value="UniProtKB-EC"/>
</dbReference>
<dbReference type="KEGG" id="agv:OJF2_70740"/>
<dbReference type="Pfam" id="PF14310">
    <property type="entry name" value="Fn3-like"/>
    <property type="match status" value="1"/>
</dbReference>
<dbReference type="Gene3D" id="3.20.20.300">
    <property type="entry name" value="Glycoside hydrolase, family 3, N-terminal domain"/>
    <property type="match status" value="1"/>
</dbReference>
<dbReference type="AlphaFoldDB" id="A0A5B9WEU8"/>
<keyword evidence="5" id="KW-0326">Glycosidase</keyword>
<dbReference type="SMART" id="SM01217">
    <property type="entry name" value="Fn3_like"/>
    <property type="match status" value="1"/>
</dbReference>
<organism evidence="5 6">
    <name type="scientific">Aquisphaera giovannonii</name>
    <dbReference type="NCBI Taxonomy" id="406548"/>
    <lineage>
        <taxon>Bacteria</taxon>
        <taxon>Pseudomonadati</taxon>
        <taxon>Planctomycetota</taxon>
        <taxon>Planctomycetia</taxon>
        <taxon>Isosphaerales</taxon>
        <taxon>Isosphaeraceae</taxon>
        <taxon>Aquisphaera</taxon>
    </lineage>
</organism>
<dbReference type="Pfam" id="PF07691">
    <property type="entry name" value="PA14"/>
    <property type="match status" value="1"/>
</dbReference>
<dbReference type="EMBL" id="CP042997">
    <property type="protein sequence ID" value="QEH38471.1"/>
    <property type="molecule type" value="Genomic_DNA"/>
</dbReference>
<dbReference type="SMART" id="SM00758">
    <property type="entry name" value="PA14"/>
    <property type="match status" value="1"/>
</dbReference>
<dbReference type="Pfam" id="PF01915">
    <property type="entry name" value="Glyco_hydro_3_C"/>
    <property type="match status" value="1"/>
</dbReference>
<keyword evidence="6" id="KW-1185">Reference proteome</keyword>
<comment type="similarity">
    <text evidence="1">Belongs to the glycosyl hydrolase 3 family.</text>
</comment>
<dbReference type="SUPFAM" id="SSF51445">
    <property type="entry name" value="(Trans)glycosidases"/>
    <property type="match status" value="1"/>
</dbReference>
<evidence type="ECO:0000313" key="5">
    <source>
        <dbReference type="EMBL" id="QEH38471.1"/>
    </source>
</evidence>
<dbReference type="InterPro" id="IPR036962">
    <property type="entry name" value="Glyco_hydro_3_N_sf"/>
</dbReference>
<dbReference type="PANTHER" id="PTHR42721">
    <property type="entry name" value="SUGAR HYDROLASE-RELATED"/>
    <property type="match status" value="1"/>
</dbReference>
<dbReference type="InterPro" id="IPR037524">
    <property type="entry name" value="PA14/GLEYA"/>
</dbReference>
<dbReference type="GO" id="GO:0046556">
    <property type="term" value="F:alpha-L-arabinofuranosidase activity"/>
    <property type="evidence" value="ECO:0007669"/>
    <property type="project" value="TreeGrafter"/>
</dbReference>
<dbReference type="InterPro" id="IPR013783">
    <property type="entry name" value="Ig-like_fold"/>
</dbReference>
<dbReference type="InterPro" id="IPR044993">
    <property type="entry name" value="BXL"/>
</dbReference>
<dbReference type="InterPro" id="IPR002772">
    <property type="entry name" value="Glyco_hydro_3_C"/>
</dbReference>
<dbReference type="InterPro" id="IPR001764">
    <property type="entry name" value="Glyco_hydro_3_N"/>
</dbReference>
<dbReference type="GO" id="GO:0045493">
    <property type="term" value="P:xylan catabolic process"/>
    <property type="evidence" value="ECO:0007669"/>
    <property type="project" value="InterPro"/>
</dbReference>
<dbReference type="EC" id="3.2.1.37" evidence="5"/>
<dbReference type="PRINTS" id="PR00133">
    <property type="entry name" value="GLHYDRLASE3"/>
</dbReference>
<sequence length="896" mass="96889">MAIPGAPTGRIAIASPRLIPLPCLLLVALAAIPARAQEPGLAGQPWRNPDLPLEKRVDDLVARLTVEEKVAQMMMATPAIPRLGIPAYHWWNEALHGVARAGRATVFPQAIALAATWNPELHRKIADVISTETRAKHHEAARQGKFDIYQGLTLWSPNINIFRDPRWGRGQETYGEDPYLTGRFGVAFVRGIQGDDPTYLKAVATPKHFAVHSGPEPARHGFNAIASPRDLWETYLVAFEASIREGKAASLMSAYNAVNGESATGSRKLLTDILRGKWGFDGAVVSDVDSVGDIFQGHHFATDLAQASAIAVRAGDDECSGTSFRAIPEALKRGLLTEADLDQAVKRLFRVRFRLGLFDPPDRVAYARIPYSENDTPEHDRMALEAARQSLVLLKNDGTLPLKKDLKTVAVIGPVAKSMPVLLGNYHGIPSKPVTLFEGIRRKLEPRGVKVLSGPPIPLVDGFRDNREIIGEDSLVAEYGKGPGLLREVFHNRDLVGTPASARADRAVDIVWNKYNPLPDVPLEDSSLRWSGSLVPPEAGRYEIGASGEGRFRVWLDGKPLLDRWTGQGFRSAAEAVDLEAGKAYPIRVELTHQGDSASLHLSWKTPAVDRAVERSVALAREADAVILTLGITPELEGEEMRVDAVGFKGGDRTTLALPASQERILKAVAAVGKPTVVVLTGGSALAFDQQPAGAVLLAWYSGQRGGDAVADALVGDYNPGGRLPVTFYRGEKDLPAFEDYSMNGRTYRYYAGPVLYPFGHGLSYTTFAYANLKVEPARLTSAAPVRVTVDVTNTGRVEGDEIAELYLAPPKGAGTNLIRQLRGLKREHLQPGETRTLTFDLPPLALTHVNEAGERVLKPGEIAVSVGGGQPGFAANAVGATLPCDLPQEQVLARP</sequence>
<dbReference type="Gene3D" id="3.40.50.1700">
    <property type="entry name" value="Glycoside hydrolase family 3 C-terminal domain"/>
    <property type="match status" value="2"/>
</dbReference>
<accession>A0A5B9WEU8</accession>
<evidence type="ECO:0000313" key="6">
    <source>
        <dbReference type="Proteomes" id="UP000324233"/>
    </source>
</evidence>
<dbReference type="SUPFAM" id="SSF56988">
    <property type="entry name" value="Anthrax protective antigen"/>
    <property type="match status" value="1"/>
</dbReference>
<dbReference type="Proteomes" id="UP000324233">
    <property type="component" value="Chromosome"/>
</dbReference>
<dbReference type="RefSeq" id="WP_148597910.1">
    <property type="nucleotide sequence ID" value="NZ_CP042997.1"/>
</dbReference>
<dbReference type="OrthoDB" id="9805821at2"/>
<dbReference type="InterPro" id="IPR011658">
    <property type="entry name" value="PA14_dom"/>
</dbReference>
<dbReference type="Gene3D" id="2.60.40.10">
    <property type="entry name" value="Immunoglobulins"/>
    <property type="match status" value="1"/>
</dbReference>
<keyword evidence="3 5" id="KW-0378">Hydrolase</keyword>
<dbReference type="GO" id="GO:0031222">
    <property type="term" value="P:arabinan catabolic process"/>
    <property type="evidence" value="ECO:0007669"/>
    <property type="project" value="TreeGrafter"/>
</dbReference>
<dbReference type="PROSITE" id="PS51820">
    <property type="entry name" value="PA14"/>
    <property type="match status" value="1"/>
</dbReference>
<dbReference type="InterPro" id="IPR017853">
    <property type="entry name" value="GH"/>
</dbReference>
<reference evidence="5 6" key="1">
    <citation type="submission" date="2019-08" db="EMBL/GenBank/DDBJ databases">
        <title>Deep-cultivation of Planctomycetes and their phenomic and genomic characterization uncovers novel biology.</title>
        <authorList>
            <person name="Wiegand S."/>
            <person name="Jogler M."/>
            <person name="Boedeker C."/>
            <person name="Pinto D."/>
            <person name="Vollmers J."/>
            <person name="Rivas-Marin E."/>
            <person name="Kohn T."/>
            <person name="Peeters S.H."/>
            <person name="Heuer A."/>
            <person name="Rast P."/>
            <person name="Oberbeckmann S."/>
            <person name="Bunk B."/>
            <person name="Jeske O."/>
            <person name="Meyerdierks A."/>
            <person name="Storesund J.E."/>
            <person name="Kallscheuer N."/>
            <person name="Luecker S."/>
            <person name="Lage O.M."/>
            <person name="Pohl T."/>
            <person name="Merkel B.J."/>
            <person name="Hornburger P."/>
            <person name="Mueller R.-W."/>
            <person name="Bruemmer F."/>
            <person name="Labrenz M."/>
            <person name="Spormann A.M."/>
            <person name="Op den Camp H."/>
            <person name="Overmann J."/>
            <person name="Amann R."/>
            <person name="Jetten M.S.M."/>
            <person name="Mascher T."/>
            <person name="Medema M.H."/>
            <person name="Devos D.P."/>
            <person name="Kaster A.-K."/>
            <person name="Ovreas L."/>
            <person name="Rohde M."/>
            <person name="Galperin M.Y."/>
            <person name="Jogler C."/>
        </authorList>
    </citation>
    <scope>NUCLEOTIDE SEQUENCE [LARGE SCALE GENOMIC DNA]</scope>
    <source>
        <strain evidence="5 6">OJF2</strain>
    </source>
</reference>
<name>A0A5B9WEU8_9BACT</name>
<dbReference type="Pfam" id="PF00933">
    <property type="entry name" value="Glyco_hydro_3"/>
    <property type="match status" value="1"/>
</dbReference>
<evidence type="ECO:0000256" key="3">
    <source>
        <dbReference type="ARBA" id="ARBA00022801"/>
    </source>
</evidence>
<keyword evidence="2" id="KW-0732">Signal</keyword>
<evidence type="ECO:0000256" key="1">
    <source>
        <dbReference type="ARBA" id="ARBA00005336"/>
    </source>
</evidence>
<dbReference type="InterPro" id="IPR036881">
    <property type="entry name" value="Glyco_hydro_3_C_sf"/>
</dbReference>
<dbReference type="PANTHER" id="PTHR42721:SF3">
    <property type="entry name" value="BETA-D-XYLOSIDASE 5-RELATED"/>
    <property type="match status" value="1"/>
</dbReference>
<feature type="domain" description="PA14" evidence="4">
    <location>
        <begin position="480"/>
        <end position="618"/>
    </location>
</feature>
<evidence type="ECO:0000256" key="2">
    <source>
        <dbReference type="ARBA" id="ARBA00022729"/>
    </source>
</evidence>
<dbReference type="InterPro" id="IPR026891">
    <property type="entry name" value="Fn3-like"/>
</dbReference>
<gene>
    <name evidence="5" type="primary">xyl3A</name>
    <name evidence="5" type="ORF">OJF2_70740</name>
</gene>
<evidence type="ECO:0000259" key="4">
    <source>
        <dbReference type="PROSITE" id="PS51820"/>
    </source>
</evidence>
<proteinExistence type="inferred from homology"/>